<dbReference type="AlphaFoldDB" id="A0A2G1W5C0"/>
<keyword evidence="2" id="KW-1185">Reference proteome</keyword>
<comment type="caution">
    <text evidence="1">The sequence shown here is derived from an EMBL/GenBank/DDBJ whole genome shotgun (WGS) entry which is preliminary data.</text>
</comment>
<name>A0A2G1W5C0_9BACT</name>
<organism evidence="1 2">
    <name type="scientific">Rhodopirellula bahusiensis</name>
    <dbReference type="NCBI Taxonomy" id="2014065"/>
    <lineage>
        <taxon>Bacteria</taxon>
        <taxon>Pseudomonadati</taxon>
        <taxon>Planctomycetota</taxon>
        <taxon>Planctomycetia</taxon>
        <taxon>Pirellulales</taxon>
        <taxon>Pirellulaceae</taxon>
        <taxon>Rhodopirellula</taxon>
    </lineage>
</organism>
<evidence type="ECO:0000313" key="1">
    <source>
        <dbReference type="EMBL" id="PHQ34215.1"/>
    </source>
</evidence>
<accession>A0A2G1W5C0</accession>
<reference evidence="1 2" key="1">
    <citation type="submission" date="2017-06" db="EMBL/GenBank/DDBJ databases">
        <title>Description of Rhodopirellula bahusiensis sp. nov.</title>
        <authorList>
            <person name="Kizina J."/>
            <person name="Harder J."/>
        </authorList>
    </citation>
    <scope>NUCLEOTIDE SEQUENCE [LARGE SCALE GENOMIC DNA]</scope>
    <source>
        <strain evidence="1 2">SWK21</strain>
    </source>
</reference>
<sequence length="62" mass="6982">MAFSGGQLHCFKDSRVPTKLVVIEKVKLTIVNLKLVEPQFGERKMRVESVWPTAKLKPKGTS</sequence>
<proteinExistence type="predicted"/>
<dbReference type="EMBL" id="NIZW01000012">
    <property type="protein sequence ID" value="PHQ34215.1"/>
    <property type="molecule type" value="Genomic_DNA"/>
</dbReference>
<gene>
    <name evidence="1" type="ORF">CEE69_16360</name>
</gene>
<protein>
    <submittedName>
        <fullName evidence="1">Uncharacterized protein</fullName>
    </submittedName>
</protein>
<evidence type="ECO:0000313" key="2">
    <source>
        <dbReference type="Proteomes" id="UP000225740"/>
    </source>
</evidence>
<dbReference type="OrthoDB" id="9879074at2"/>
<dbReference type="Proteomes" id="UP000225740">
    <property type="component" value="Unassembled WGS sequence"/>
</dbReference>